<dbReference type="Proteomes" id="UP000293562">
    <property type="component" value="Unassembled WGS sequence"/>
</dbReference>
<evidence type="ECO:0000313" key="2">
    <source>
        <dbReference type="Proteomes" id="UP000293562"/>
    </source>
</evidence>
<evidence type="ECO:0000313" key="1">
    <source>
        <dbReference type="EMBL" id="RZT92380.1"/>
    </source>
</evidence>
<organism evidence="1 2">
    <name type="scientific">Ancylomarina subtilis</name>
    <dbReference type="NCBI Taxonomy" id="1639035"/>
    <lineage>
        <taxon>Bacteria</taxon>
        <taxon>Pseudomonadati</taxon>
        <taxon>Bacteroidota</taxon>
        <taxon>Bacteroidia</taxon>
        <taxon>Marinilabiliales</taxon>
        <taxon>Marinifilaceae</taxon>
        <taxon>Ancylomarina</taxon>
    </lineage>
</organism>
<sequence length="42" mass="4765">MQKIDIVILILHVQSTREKLTLTFGIYILGLSGELVPSTLYF</sequence>
<dbReference type="AlphaFoldDB" id="A0A4Q7VA04"/>
<comment type="caution">
    <text evidence="1">The sequence shown here is derived from an EMBL/GenBank/DDBJ whole genome shotgun (WGS) entry which is preliminary data.</text>
</comment>
<protein>
    <submittedName>
        <fullName evidence="1">Uncharacterized protein</fullName>
    </submittedName>
</protein>
<keyword evidence="2" id="KW-1185">Reference proteome</keyword>
<reference evidence="1 2" key="1">
    <citation type="submission" date="2019-02" db="EMBL/GenBank/DDBJ databases">
        <title>Genomic Encyclopedia of Type Strains, Phase IV (KMG-IV): sequencing the most valuable type-strain genomes for metagenomic binning, comparative biology and taxonomic classification.</title>
        <authorList>
            <person name="Goeker M."/>
        </authorList>
    </citation>
    <scope>NUCLEOTIDE SEQUENCE [LARGE SCALE GENOMIC DNA]</scope>
    <source>
        <strain evidence="1 2">DSM 28825</strain>
    </source>
</reference>
<accession>A0A4Q7VA04</accession>
<dbReference type="EMBL" id="SHKN01000003">
    <property type="protein sequence ID" value="RZT92380.1"/>
    <property type="molecule type" value="Genomic_DNA"/>
</dbReference>
<proteinExistence type="predicted"/>
<gene>
    <name evidence="1" type="ORF">EV201_2856</name>
</gene>
<name>A0A4Q7VA04_9BACT</name>